<dbReference type="AlphaFoldDB" id="A0A179SZ10"/>
<proteinExistence type="predicted"/>
<dbReference type="InterPro" id="IPR019688">
    <property type="entry name" value="DUF2533"/>
</dbReference>
<dbReference type="RefSeq" id="WP_066332537.1">
    <property type="nucleotide sequence ID" value="NZ_LWSG01000015.1"/>
</dbReference>
<reference evidence="2" key="1">
    <citation type="submission" date="2016-04" db="EMBL/GenBank/DDBJ databases">
        <authorList>
            <person name="Lyu Z."/>
            <person name="Lyu W."/>
        </authorList>
    </citation>
    <scope>NUCLEOTIDE SEQUENCE [LARGE SCALE GENOMIC DNA]</scope>
    <source>
        <strain evidence="2">C44</strain>
    </source>
</reference>
<keyword evidence="2" id="KW-1185">Reference proteome</keyword>
<evidence type="ECO:0000313" key="1">
    <source>
        <dbReference type="EMBL" id="OAS86069.1"/>
    </source>
</evidence>
<dbReference type="EMBL" id="LWSG01000015">
    <property type="protein sequence ID" value="OAS86069.1"/>
    <property type="molecule type" value="Genomic_DNA"/>
</dbReference>
<protein>
    <recommendedName>
        <fullName evidence="3">DUF2533 family protein</fullName>
    </recommendedName>
</protein>
<dbReference type="STRING" id="152268.A6K24_22360"/>
<evidence type="ECO:0008006" key="3">
    <source>
        <dbReference type="Google" id="ProtNLM"/>
    </source>
</evidence>
<organism evidence="1 2">
    <name type="scientific">Metabacillus litoralis</name>
    <dbReference type="NCBI Taxonomy" id="152268"/>
    <lineage>
        <taxon>Bacteria</taxon>
        <taxon>Bacillati</taxon>
        <taxon>Bacillota</taxon>
        <taxon>Bacilli</taxon>
        <taxon>Bacillales</taxon>
        <taxon>Bacillaceae</taxon>
        <taxon>Metabacillus</taxon>
    </lineage>
</organism>
<evidence type="ECO:0000313" key="2">
    <source>
        <dbReference type="Proteomes" id="UP000078534"/>
    </source>
</evidence>
<dbReference type="Proteomes" id="UP000078534">
    <property type="component" value="Unassembled WGS sequence"/>
</dbReference>
<accession>A0A179SZ10</accession>
<sequence length="88" mass="10110">MSNVHEAISQHSKKQHNHIQSFLKLEAKRESLIEEAIQLCVSSLPYEVDNINQVTGEMNRLASEGIVPTRKTVTKEMVQEFVRKKYGK</sequence>
<dbReference type="Pfam" id="PF10752">
    <property type="entry name" value="DUF2533"/>
    <property type="match status" value="1"/>
</dbReference>
<comment type="caution">
    <text evidence="1">The sequence shown here is derived from an EMBL/GenBank/DDBJ whole genome shotgun (WGS) entry which is preliminary data.</text>
</comment>
<gene>
    <name evidence="1" type="ORF">A6K24_22360</name>
</gene>
<name>A0A179SZ10_9BACI</name>
<dbReference type="OrthoDB" id="2679622at2"/>